<keyword evidence="2" id="KW-1185">Reference proteome</keyword>
<evidence type="ECO:0000313" key="1">
    <source>
        <dbReference type="EMBL" id="KHJ87838.1"/>
    </source>
</evidence>
<reference evidence="1 2" key="1">
    <citation type="submission" date="2014-03" db="EMBL/GenBank/DDBJ databases">
        <title>Draft genome of the hookworm Oesophagostomum dentatum.</title>
        <authorList>
            <person name="Mitreva M."/>
        </authorList>
    </citation>
    <scope>NUCLEOTIDE SEQUENCE [LARGE SCALE GENOMIC DNA]</scope>
    <source>
        <strain evidence="1 2">OD-Hann</strain>
    </source>
</reference>
<accession>A0A0B1SR95</accession>
<evidence type="ECO:0000313" key="2">
    <source>
        <dbReference type="Proteomes" id="UP000053660"/>
    </source>
</evidence>
<dbReference type="AlphaFoldDB" id="A0A0B1SR95"/>
<dbReference type="OrthoDB" id="5858292at2759"/>
<proteinExistence type="predicted"/>
<protein>
    <submittedName>
        <fullName evidence="1">Uncharacterized protein</fullName>
    </submittedName>
</protein>
<organism evidence="1 2">
    <name type="scientific">Oesophagostomum dentatum</name>
    <name type="common">Nodular worm</name>
    <dbReference type="NCBI Taxonomy" id="61180"/>
    <lineage>
        <taxon>Eukaryota</taxon>
        <taxon>Metazoa</taxon>
        <taxon>Ecdysozoa</taxon>
        <taxon>Nematoda</taxon>
        <taxon>Chromadorea</taxon>
        <taxon>Rhabditida</taxon>
        <taxon>Rhabditina</taxon>
        <taxon>Rhabditomorpha</taxon>
        <taxon>Strongyloidea</taxon>
        <taxon>Strongylidae</taxon>
        <taxon>Oesophagostomum</taxon>
    </lineage>
</organism>
<name>A0A0B1SR95_OESDE</name>
<dbReference type="EMBL" id="KN556905">
    <property type="protein sequence ID" value="KHJ87838.1"/>
    <property type="molecule type" value="Genomic_DNA"/>
</dbReference>
<sequence length="107" mass="12275">MHSSAYQEEALKETTGINWARIFLLYPAHRSFDDGEADVFGNFTRARRSHWLWGVIFGPSDSKTFEEVDKENKSQMFYLDTAIIEDAKNKDTVTGSTTSEMDTQSLR</sequence>
<gene>
    <name evidence="1" type="ORF">OESDEN_12380</name>
</gene>
<dbReference type="Proteomes" id="UP000053660">
    <property type="component" value="Unassembled WGS sequence"/>
</dbReference>